<dbReference type="Pfam" id="PF20130">
    <property type="entry name" value="DUF6520"/>
    <property type="match status" value="1"/>
</dbReference>
<dbReference type="AlphaFoldDB" id="A0A1G8B8X6"/>
<accession>A0A1G8B8X6</accession>
<keyword evidence="1" id="KW-0732">Signal</keyword>
<feature type="signal peptide" evidence="1">
    <location>
        <begin position="1"/>
        <end position="22"/>
    </location>
</feature>
<protein>
    <recommendedName>
        <fullName evidence="4">Secreted protein</fullName>
    </recommendedName>
</protein>
<dbReference type="RefSeq" id="WP_091169473.1">
    <property type="nucleotide sequence ID" value="NZ_FNCG01000008.1"/>
</dbReference>
<dbReference type="Proteomes" id="UP000199705">
    <property type="component" value="Unassembled WGS sequence"/>
</dbReference>
<evidence type="ECO:0000313" key="2">
    <source>
        <dbReference type="EMBL" id="SDH29702.1"/>
    </source>
</evidence>
<dbReference type="EMBL" id="FNCG01000008">
    <property type="protein sequence ID" value="SDH29702.1"/>
    <property type="molecule type" value="Genomic_DNA"/>
</dbReference>
<gene>
    <name evidence="2" type="ORF">SAMN05192573_108152</name>
</gene>
<keyword evidence="3" id="KW-1185">Reference proteome</keyword>
<name>A0A1G8B8X6_9SPHI</name>
<evidence type="ECO:0000256" key="1">
    <source>
        <dbReference type="SAM" id="SignalP"/>
    </source>
</evidence>
<dbReference type="InterPro" id="IPR045391">
    <property type="entry name" value="DUF6520"/>
</dbReference>
<evidence type="ECO:0008006" key="4">
    <source>
        <dbReference type="Google" id="ProtNLM"/>
    </source>
</evidence>
<dbReference type="STRING" id="551996.SAMN05192573_108152"/>
<feature type="chain" id="PRO_5011787129" description="Secreted protein" evidence="1">
    <location>
        <begin position="23"/>
        <end position="92"/>
    </location>
</feature>
<organism evidence="2 3">
    <name type="scientific">Mucilaginibacter gossypii</name>
    <dbReference type="NCBI Taxonomy" id="551996"/>
    <lineage>
        <taxon>Bacteria</taxon>
        <taxon>Pseudomonadati</taxon>
        <taxon>Bacteroidota</taxon>
        <taxon>Sphingobacteriia</taxon>
        <taxon>Sphingobacteriales</taxon>
        <taxon>Sphingobacteriaceae</taxon>
        <taxon>Mucilaginibacter</taxon>
    </lineage>
</organism>
<evidence type="ECO:0000313" key="3">
    <source>
        <dbReference type="Proteomes" id="UP000199705"/>
    </source>
</evidence>
<proteinExistence type="predicted"/>
<reference evidence="3" key="1">
    <citation type="submission" date="2016-10" db="EMBL/GenBank/DDBJ databases">
        <authorList>
            <person name="Varghese N."/>
            <person name="Submissions S."/>
        </authorList>
    </citation>
    <scope>NUCLEOTIDE SEQUENCE [LARGE SCALE GENOMIC DNA]</scope>
    <source>
        <strain evidence="3">Gh-67</strain>
    </source>
</reference>
<sequence>MKKLKMAIMAVAAMSSVGVAFAFSPAAKKNAATYYAVKTPTGFHWQTNQPDPNSLACQSTSNGICSIVTNTAPTDNVVPSGHSSNGTLYQPF</sequence>